<dbReference type="GO" id="GO:0008982">
    <property type="term" value="F:protein-N(PI)-phosphohistidine-sugar phosphotransferase activity"/>
    <property type="evidence" value="ECO:0007669"/>
    <property type="project" value="InterPro"/>
</dbReference>
<sequence length="147" mass="15942">MEIKDILSPGCTQCAAEDSSKKRILETIANIAHRALPQFSSDDILESLLNREKVGSTGIGNGIALPHGRLNDLDKVVGVLITCQSPISFDAIDNKPVDIFFALLVPAEQAQGHLQTLATIAGKLNDKDVLKKLRQAETNHDLYEAII</sequence>
<evidence type="ECO:0000313" key="2">
    <source>
        <dbReference type="EMBL" id="MBC3765242.1"/>
    </source>
</evidence>
<dbReference type="Proteomes" id="UP000601768">
    <property type="component" value="Unassembled WGS sequence"/>
</dbReference>
<evidence type="ECO:0000259" key="1">
    <source>
        <dbReference type="PROSITE" id="PS51094"/>
    </source>
</evidence>
<keyword evidence="3" id="KW-1185">Reference proteome</keyword>
<reference evidence="2" key="1">
    <citation type="journal article" date="2018" name="Int. J. Syst. Evol. Microbiol.">
        <title>Neptunicella marina gen. nov., sp. nov., isolated from surface seawater.</title>
        <authorList>
            <person name="Liu X."/>
            <person name="Lai Q."/>
            <person name="Du Y."/>
            <person name="Zhang X."/>
            <person name="Liu Z."/>
            <person name="Sun F."/>
            <person name="Shao Z."/>
        </authorList>
    </citation>
    <scope>NUCLEOTIDE SEQUENCE</scope>
    <source>
        <strain evidence="2">S27-2</strain>
    </source>
</reference>
<dbReference type="SUPFAM" id="SSF55804">
    <property type="entry name" value="Phoshotransferase/anion transport protein"/>
    <property type="match status" value="1"/>
</dbReference>
<evidence type="ECO:0000313" key="3">
    <source>
        <dbReference type="Proteomes" id="UP000601768"/>
    </source>
</evidence>
<dbReference type="PANTHER" id="PTHR47738:SF1">
    <property type="entry name" value="NITROGEN REGULATORY PROTEIN"/>
    <property type="match status" value="1"/>
</dbReference>
<dbReference type="RefSeq" id="WP_186505719.1">
    <property type="nucleotide sequence ID" value="NZ_JACNEP010000003.1"/>
</dbReference>
<dbReference type="EMBL" id="JACNEP010000003">
    <property type="protein sequence ID" value="MBC3765242.1"/>
    <property type="molecule type" value="Genomic_DNA"/>
</dbReference>
<dbReference type="GO" id="GO:0009401">
    <property type="term" value="P:phosphoenolpyruvate-dependent sugar phosphotransferase system"/>
    <property type="evidence" value="ECO:0007669"/>
    <property type="project" value="InterPro"/>
</dbReference>
<comment type="caution">
    <text evidence="2">The sequence shown here is derived from an EMBL/GenBank/DDBJ whole genome shotgun (WGS) entry which is preliminary data.</text>
</comment>
<dbReference type="GO" id="GO:0030295">
    <property type="term" value="F:protein kinase activator activity"/>
    <property type="evidence" value="ECO:0007669"/>
    <property type="project" value="TreeGrafter"/>
</dbReference>
<dbReference type="InterPro" id="IPR051541">
    <property type="entry name" value="PTS_SugarTrans_NitroReg"/>
</dbReference>
<dbReference type="PROSITE" id="PS00372">
    <property type="entry name" value="PTS_EIIA_TYPE_2_HIS"/>
    <property type="match status" value="1"/>
</dbReference>
<protein>
    <submittedName>
        <fullName evidence="2">PTS IIA-like nitrogen regulatory protein PtsN</fullName>
    </submittedName>
</protein>
<gene>
    <name evidence="2" type="primary">ptsN</name>
    <name evidence="2" type="ORF">H8B19_05100</name>
</gene>
<organism evidence="2 3">
    <name type="scientific">Neptunicella marina</name>
    <dbReference type="NCBI Taxonomy" id="2125989"/>
    <lineage>
        <taxon>Bacteria</taxon>
        <taxon>Pseudomonadati</taxon>
        <taxon>Pseudomonadota</taxon>
        <taxon>Gammaproteobacteria</taxon>
        <taxon>Alteromonadales</taxon>
        <taxon>Alteromonadaceae</taxon>
        <taxon>Neptunicella</taxon>
    </lineage>
</organism>
<dbReference type="InterPro" id="IPR016152">
    <property type="entry name" value="PTrfase/Anion_transptr"/>
</dbReference>
<dbReference type="CDD" id="cd00211">
    <property type="entry name" value="PTS_IIA_fru"/>
    <property type="match status" value="1"/>
</dbReference>
<dbReference type="PROSITE" id="PS51094">
    <property type="entry name" value="PTS_EIIA_TYPE_2"/>
    <property type="match status" value="1"/>
</dbReference>
<dbReference type="InterPro" id="IPR006320">
    <property type="entry name" value="PTS_Nitro_regul"/>
</dbReference>
<accession>A0A8J6ISW2</accession>
<feature type="domain" description="PTS EIIA type-2" evidence="1">
    <location>
        <begin position="5"/>
        <end position="147"/>
    </location>
</feature>
<dbReference type="PANTHER" id="PTHR47738">
    <property type="entry name" value="PTS SYSTEM FRUCTOSE-LIKE EIIA COMPONENT-RELATED"/>
    <property type="match status" value="1"/>
</dbReference>
<dbReference type="InterPro" id="IPR002178">
    <property type="entry name" value="PTS_EIIA_type-2_dom"/>
</dbReference>
<proteinExistence type="predicted"/>
<reference evidence="2" key="2">
    <citation type="submission" date="2020-08" db="EMBL/GenBank/DDBJ databases">
        <authorList>
            <person name="Lai Q."/>
        </authorList>
    </citation>
    <scope>NUCLEOTIDE SEQUENCE</scope>
    <source>
        <strain evidence="2">S27-2</strain>
    </source>
</reference>
<dbReference type="Pfam" id="PF00359">
    <property type="entry name" value="PTS_EIIA_2"/>
    <property type="match status" value="1"/>
</dbReference>
<dbReference type="AlphaFoldDB" id="A0A8J6ISW2"/>
<dbReference type="NCBIfam" id="TIGR01419">
    <property type="entry name" value="nitro_reg_IIA"/>
    <property type="match status" value="1"/>
</dbReference>
<dbReference type="Gene3D" id="3.40.930.10">
    <property type="entry name" value="Mannitol-specific EII, Chain A"/>
    <property type="match status" value="1"/>
</dbReference>
<name>A0A8J6ISW2_9ALTE</name>